<feature type="compositionally biased region" description="Polar residues" evidence="9">
    <location>
        <begin position="461"/>
        <end position="470"/>
    </location>
</feature>
<evidence type="ECO:0000256" key="3">
    <source>
        <dbReference type="ARBA" id="ARBA00022723"/>
    </source>
</evidence>
<dbReference type="CDD" id="cd16454">
    <property type="entry name" value="RING-H2_PA-TM-RING"/>
    <property type="match status" value="1"/>
</dbReference>
<protein>
    <recommendedName>
        <fullName evidence="11">RING-type domain-containing protein</fullName>
    </recommendedName>
</protein>
<proteinExistence type="predicted"/>
<keyword evidence="5" id="KW-0862">Zinc</keyword>
<keyword evidence="13" id="KW-1185">Reference proteome</keyword>
<evidence type="ECO:0000256" key="6">
    <source>
        <dbReference type="ARBA" id="ARBA00022989"/>
    </source>
</evidence>
<dbReference type="Pfam" id="PF13639">
    <property type="entry name" value="zf-RING_2"/>
    <property type="match status" value="1"/>
</dbReference>
<evidence type="ECO:0000256" key="10">
    <source>
        <dbReference type="SAM" id="SignalP"/>
    </source>
</evidence>
<organism evidence="12 13">
    <name type="scientific">Heterodera trifolii</name>
    <dbReference type="NCBI Taxonomy" id="157864"/>
    <lineage>
        <taxon>Eukaryota</taxon>
        <taxon>Metazoa</taxon>
        <taxon>Ecdysozoa</taxon>
        <taxon>Nematoda</taxon>
        <taxon>Chromadorea</taxon>
        <taxon>Rhabditida</taxon>
        <taxon>Tylenchina</taxon>
        <taxon>Tylenchomorpha</taxon>
        <taxon>Tylenchoidea</taxon>
        <taxon>Heteroderidae</taxon>
        <taxon>Heteroderinae</taxon>
        <taxon>Heterodera</taxon>
    </lineage>
</organism>
<name>A0ABD2L119_9BILA</name>
<keyword evidence="7" id="KW-0472">Membrane</keyword>
<feature type="region of interest" description="Disordered" evidence="9">
    <location>
        <begin position="436"/>
        <end position="470"/>
    </location>
</feature>
<reference evidence="12 13" key="1">
    <citation type="submission" date="2024-10" db="EMBL/GenBank/DDBJ databases">
        <authorList>
            <person name="Kim D."/>
        </authorList>
    </citation>
    <scope>NUCLEOTIDE SEQUENCE [LARGE SCALE GENOMIC DNA]</scope>
    <source>
        <strain evidence="12">BH-2024</strain>
    </source>
</reference>
<dbReference type="GO" id="GO:0008270">
    <property type="term" value="F:zinc ion binding"/>
    <property type="evidence" value="ECO:0007669"/>
    <property type="project" value="UniProtKB-KW"/>
</dbReference>
<evidence type="ECO:0000313" key="13">
    <source>
        <dbReference type="Proteomes" id="UP001620626"/>
    </source>
</evidence>
<evidence type="ECO:0000256" key="1">
    <source>
        <dbReference type="ARBA" id="ARBA00004370"/>
    </source>
</evidence>
<evidence type="ECO:0000256" key="9">
    <source>
        <dbReference type="SAM" id="MobiDB-lite"/>
    </source>
</evidence>
<dbReference type="PANTHER" id="PTHR46539:SF1">
    <property type="entry name" value="E3 UBIQUITIN-PROTEIN LIGASE ATL42"/>
    <property type="match status" value="1"/>
</dbReference>
<feature type="compositionally biased region" description="Gly residues" evidence="9">
    <location>
        <begin position="443"/>
        <end position="453"/>
    </location>
</feature>
<evidence type="ECO:0000313" key="12">
    <source>
        <dbReference type="EMBL" id="KAL3108204.1"/>
    </source>
</evidence>
<dbReference type="GO" id="GO:0016020">
    <property type="term" value="C:membrane"/>
    <property type="evidence" value="ECO:0007669"/>
    <property type="project" value="UniProtKB-SubCell"/>
</dbReference>
<dbReference type="Proteomes" id="UP001620626">
    <property type="component" value="Unassembled WGS sequence"/>
</dbReference>
<dbReference type="EMBL" id="JBICBT010000593">
    <property type="protein sequence ID" value="KAL3108204.1"/>
    <property type="molecule type" value="Genomic_DNA"/>
</dbReference>
<evidence type="ECO:0000256" key="7">
    <source>
        <dbReference type="ARBA" id="ARBA00023136"/>
    </source>
</evidence>
<dbReference type="InterPro" id="IPR013083">
    <property type="entry name" value="Znf_RING/FYVE/PHD"/>
</dbReference>
<evidence type="ECO:0000256" key="8">
    <source>
        <dbReference type="PROSITE-ProRule" id="PRU00175"/>
    </source>
</evidence>
<keyword evidence="3" id="KW-0479">Metal-binding</keyword>
<dbReference type="PROSITE" id="PS50089">
    <property type="entry name" value="ZF_RING_2"/>
    <property type="match status" value="1"/>
</dbReference>
<dbReference type="AlphaFoldDB" id="A0ABD2L119"/>
<dbReference type="InterPro" id="IPR001841">
    <property type="entry name" value="Znf_RING"/>
</dbReference>
<dbReference type="SUPFAM" id="SSF57850">
    <property type="entry name" value="RING/U-box"/>
    <property type="match status" value="1"/>
</dbReference>
<sequence>MIGKINWIFLLLLATLWPSAECHVKVLADSDKVPKNSIKISTNHGKMSTQMADGKSVYSLFQEYGQKILGKNNKHNEEQLKTVIEGLNKKQCLLEEVFYPQNLKKNIYLNEKEFKFFKNQWEEIYQNDPALSQLLEGLFAVIVKANEAMKTENTNKLSTRKNELKQSLAYAVFFMAKRGKISLESPRGKKENKPKAILIELIDIYNELQLDIEKTVKSWQKGKEEKEQKGKKENEQKGERENKQKERRFFQFVARSLEIEWDANAFCTNGQNDNDDDDERLAQKIVLIIFGIALVVLIFCKYNSFHQLLSRPHANGVASVPKKQTQSAAFTAFKTLTSIPYEANANEEENSCAICLDPIENGTMVKPLPCKHIFHNKCIYSWIKQHITCPMCRDALSMKKAVGVSSNGQANGATNGNGGGSAQGTAAVANPQDVVIDIPSDGQNGGNTVGTGTDGAEPNRHNNGTANGPN</sequence>
<feature type="chain" id="PRO_5044754444" description="RING-type domain-containing protein" evidence="10">
    <location>
        <begin position="23"/>
        <end position="470"/>
    </location>
</feature>
<comment type="caution">
    <text evidence="12">The sequence shown here is derived from an EMBL/GenBank/DDBJ whole genome shotgun (WGS) entry which is preliminary data.</text>
</comment>
<dbReference type="SMART" id="SM00184">
    <property type="entry name" value="RING"/>
    <property type="match status" value="1"/>
</dbReference>
<keyword evidence="10" id="KW-0732">Signal</keyword>
<feature type="signal peptide" evidence="10">
    <location>
        <begin position="1"/>
        <end position="22"/>
    </location>
</feature>
<gene>
    <name evidence="12" type="ORF">niasHT_018612</name>
</gene>
<dbReference type="PANTHER" id="PTHR46539">
    <property type="entry name" value="E3 UBIQUITIN-PROTEIN LIGASE ATL42"/>
    <property type="match status" value="1"/>
</dbReference>
<evidence type="ECO:0000256" key="4">
    <source>
        <dbReference type="ARBA" id="ARBA00022771"/>
    </source>
</evidence>
<evidence type="ECO:0000259" key="11">
    <source>
        <dbReference type="PROSITE" id="PS50089"/>
    </source>
</evidence>
<evidence type="ECO:0000256" key="2">
    <source>
        <dbReference type="ARBA" id="ARBA00022692"/>
    </source>
</evidence>
<comment type="subcellular location">
    <subcellularLocation>
        <location evidence="1">Membrane</location>
    </subcellularLocation>
</comment>
<feature type="domain" description="RING-type" evidence="11">
    <location>
        <begin position="352"/>
        <end position="393"/>
    </location>
</feature>
<dbReference type="Gene3D" id="3.30.40.10">
    <property type="entry name" value="Zinc/RING finger domain, C3HC4 (zinc finger)"/>
    <property type="match status" value="1"/>
</dbReference>
<keyword evidence="6" id="KW-1133">Transmembrane helix</keyword>
<evidence type="ECO:0000256" key="5">
    <source>
        <dbReference type="ARBA" id="ARBA00022833"/>
    </source>
</evidence>
<feature type="region of interest" description="Disordered" evidence="9">
    <location>
        <begin position="221"/>
        <end position="243"/>
    </location>
</feature>
<keyword evidence="2" id="KW-0812">Transmembrane</keyword>
<accession>A0ABD2L119</accession>
<keyword evidence="4 8" id="KW-0863">Zinc-finger</keyword>